<dbReference type="Proteomes" id="UP000187283">
    <property type="component" value="Unassembled WGS sequence"/>
</dbReference>
<evidence type="ECO:0008006" key="4">
    <source>
        <dbReference type="Google" id="ProtNLM"/>
    </source>
</evidence>
<comment type="caution">
    <text evidence="2">The sequence shown here is derived from an EMBL/GenBank/DDBJ whole genome shotgun (WGS) entry which is preliminary data.</text>
</comment>
<evidence type="ECO:0000256" key="1">
    <source>
        <dbReference type="SAM" id="SignalP"/>
    </source>
</evidence>
<dbReference type="STRING" id="133412.A0A1R1XGS3"/>
<sequence>MVILIFISFVLIAVLVFLKRECLSTCSIFGEPGFHMTGNGYATEYTTGLSLDLCPSTTGNSDFYVLVPDPISCNKCLMIKGPSGHVFAKIVGLCLDCKNGDVILSPKAYSLTAPSGNLRPNPQDPFPVVWGPCVY</sequence>
<dbReference type="Gene3D" id="2.40.40.10">
    <property type="entry name" value="RlpA-like domain"/>
    <property type="match status" value="1"/>
</dbReference>
<dbReference type="InterPro" id="IPR036908">
    <property type="entry name" value="RlpA-like_sf"/>
</dbReference>
<protein>
    <recommendedName>
        <fullName evidence="4">RlpA-like protein double-psi beta-barrel domain-containing protein</fullName>
    </recommendedName>
</protein>
<keyword evidence="3" id="KW-1185">Reference proteome</keyword>
<feature type="chain" id="PRO_5013136693" description="RlpA-like protein double-psi beta-barrel domain-containing protein" evidence="1">
    <location>
        <begin position="25"/>
        <end position="135"/>
    </location>
</feature>
<accession>A0A1R1XGS3</accession>
<proteinExistence type="predicted"/>
<gene>
    <name evidence="2" type="ORF">AYI70_g8264</name>
</gene>
<dbReference type="EMBL" id="LSSN01003321">
    <property type="protein sequence ID" value="OMJ13829.1"/>
    <property type="molecule type" value="Genomic_DNA"/>
</dbReference>
<dbReference type="AlphaFoldDB" id="A0A1R1XGS3"/>
<keyword evidence="1" id="KW-0732">Signal</keyword>
<evidence type="ECO:0000313" key="3">
    <source>
        <dbReference type="Proteomes" id="UP000187283"/>
    </source>
</evidence>
<feature type="signal peptide" evidence="1">
    <location>
        <begin position="1"/>
        <end position="24"/>
    </location>
</feature>
<organism evidence="2 3">
    <name type="scientific">Smittium culicis</name>
    <dbReference type="NCBI Taxonomy" id="133412"/>
    <lineage>
        <taxon>Eukaryota</taxon>
        <taxon>Fungi</taxon>
        <taxon>Fungi incertae sedis</taxon>
        <taxon>Zoopagomycota</taxon>
        <taxon>Kickxellomycotina</taxon>
        <taxon>Harpellomycetes</taxon>
        <taxon>Harpellales</taxon>
        <taxon>Legeriomycetaceae</taxon>
        <taxon>Smittium</taxon>
    </lineage>
</organism>
<dbReference type="SUPFAM" id="SSF50685">
    <property type="entry name" value="Barwin-like endoglucanases"/>
    <property type="match status" value="1"/>
</dbReference>
<dbReference type="OrthoDB" id="406505at2759"/>
<reference evidence="2 3" key="1">
    <citation type="submission" date="2017-01" db="EMBL/GenBank/DDBJ databases">
        <authorList>
            <person name="Mah S.A."/>
            <person name="Swanson W.J."/>
            <person name="Moy G.W."/>
            <person name="Vacquier V.D."/>
        </authorList>
    </citation>
    <scope>NUCLEOTIDE SEQUENCE [LARGE SCALE GENOMIC DNA]</scope>
    <source>
        <strain evidence="2 3">GSMNP</strain>
    </source>
</reference>
<name>A0A1R1XGS3_9FUNG</name>
<dbReference type="CDD" id="cd22191">
    <property type="entry name" value="DPBB_RlpA_EXP_N-like"/>
    <property type="match status" value="1"/>
</dbReference>
<evidence type="ECO:0000313" key="2">
    <source>
        <dbReference type="EMBL" id="OMJ13829.1"/>
    </source>
</evidence>